<gene>
    <name evidence="3" type="ORF">PIB30_062220</name>
</gene>
<proteinExistence type="predicted"/>
<reference evidence="3 4" key="1">
    <citation type="journal article" date="2023" name="Plants (Basel)">
        <title>Bridging the Gap: Combining Genomics and Transcriptomics Approaches to Understand Stylosanthes scabra, an Orphan Legume from the Brazilian Caatinga.</title>
        <authorList>
            <person name="Ferreira-Neto J.R.C."/>
            <person name="da Silva M.D."/>
            <person name="Binneck E."/>
            <person name="de Melo N.F."/>
            <person name="da Silva R.H."/>
            <person name="de Melo A.L.T.M."/>
            <person name="Pandolfi V."/>
            <person name="Bustamante F.O."/>
            <person name="Brasileiro-Vidal A.C."/>
            <person name="Benko-Iseppon A.M."/>
        </authorList>
    </citation>
    <scope>NUCLEOTIDE SEQUENCE [LARGE SCALE GENOMIC DNA]</scope>
    <source>
        <tissue evidence="3">Leaves</tissue>
    </source>
</reference>
<name>A0ABU6QKQ2_9FABA</name>
<evidence type="ECO:0000259" key="2">
    <source>
        <dbReference type="Pfam" id="PF10536"/>
    </source>
</evidence>
<feature type="region of interest" description="Disordered" evidence="1">
    <location>
        <begin position="410"/>
        <end position="439"/>
    </location>
</feature>
<dbReference type="Proteomes" id="UP001341840">
    <property type="component" value="Unassembled WGS sequence"/>
</dbReference>
<evidence type="ECO:0000313" key="3">
    <source>
        <dbReference type="EMBL" id="MED6112495.1"/>
    </source>
</evidence>
<evidence type="ECO:0000313" key="4">
    <source>
        <dbReference type="Proteomes" id="UP001341840"/>
    </source>
</evidence>
<accession>A0ABU6QKQ2</accession>
<dbReference type="PANTHER" id="PTHR46033">
    <property type="entry name" value="PROTEIN MAIN-LIKE 2"/>
    <property type="match status" value="1"/>
</dbReference>
<feature type="region of interest" description="Disordered" evidence="1">
    <location>
        <begin position="253"/>
        <end position="277"/>
    </location>
</feature>
<sequence length="503" mass="57119">MLVLNSIMVVIHQNLIIKTLHAYCNMVYIPLILSWIYHRFPEWSLCTADHVTWPLAERLIGAQQPARDQQEGRLLQWRSRIDRVSVDQFRWTPYDSNEMQALIPDWMRSQPEVYTWRSAVPVVCFNFVHMHHIDRVIRQYGGEQPIPRLPVDVTRHMSSTGHGDDVCWPTRLHTWYDGWRRRRAPEVLVTVHFGGDPRGTQQYYEWFARIARRGRFLFRALDLADPRWTLAPAGIPVAAVHPRDELVMPDDASAPRWRQAQEPRPRQATPVRGKLSRRNQRWRLRMVEVGAAAHIAEDRGEEQREYDQQDEPVYHGEAQVHDDQAHDADDQQDPSMSPSGMISFSPAAARAFPSPTCAETSTQPKIGPDHPAPFTADTQEHTRLDELLYHMSTCPPAEFASLASTYHMTRASHDPAGASSSDAPPPPPPPSADVQHGAWVPTYSSPPAIGFPVFDPSRIGSEYATPPSYQAPSSYHSQSFHGHSAPFPSATQSQQSPLWSFPI</sequence>
<feature type="region of interest" description="Disordered" evidence="1">
    <location>
        <begin position="320"/>
        <end position="376"/>
    </location>
</feature>
<organism evidence="3 4">
    <name type="scientific">Stylosanthes scabra</name>
    <dbReference type="NCBI Taxonomy" id="79078"/>
    <lineage>
        <taxon>Eukaryota</taxon>
        <taxon>Viridiplantae</taxon>
        <taxon>Streptophyta</taxon>
        <taxon>Embryophyta</taxon>
        <taxon>Tracheophyta</taxon>
        <taxon>Spermatophyta</taxon>
        <taxon>Magnoliopsida</taxon>
        <taxon>eudicotyledons</taxon>
        <taxon>Gunneridae</taxon>
        <taxon>Pentapetalae</taxon>
        <taxon>rosids</taxon>
        <taxon>fabids</taxon>
        <taxon>Fabales</taxon>
        <taxon>Fabaceae</taxon>
        <taxon>Papilionoideae</taxon>
        <taxon>50 kb inversion clade</taxon>
        <taxon>dalbergioids sensu lato</taxon>
        <taxon>Dalbergieae</taxon>
        <taxon>Pterocarpus clade</taxon>
        <taxon>Stylosanthes</taxon>
    </lineage>
</organism>
<feature type="compositionally biased region" description="Polar residues" evidence="1">
    <location>
        <begin position="489"/>
        <end position="503"/>
    </location>
</feature>
<protein>
    <recommendedName>
        <fullName evidence="2">Aminotransferase-like plant mobile domain-containing protein</fullName>
    </recommendedName>
</protein>
<feature type="domain" description="Aminotransferase-like plant mobile" evidence="2">
    <location>
        <begin position="29"/>
        <end position="207"/>
    </location>
</feature>
<dbReference type="EMBL" id="JASCZI010000575">
    <property type="protein sequence ID" value="MED6112495.1"/>
    <property type="molecule type" value="Genomic_DNA"/>
</dbReference>
<evidence type="ECO:0000256" key="1">
    <source>
        <dbReference type="SAM" id="MobiDB-lite"/>
    </source>
</evidence>
<comment type="caution">
    <text evidence="3">The sequence shown here is derived from an EMBL/GenBank/DDBJ whole genome shotgun (WGS) entry which is preliminary data.</text>
</comment>
<dbReference type="InterPro" id="IPR019557">
    <property type="entry name" value="AminoTfrase-like_pln_mobile"/>
</dbReference>
<feature type="compositionally biased region" description="Polar residues" evidence="1">
    <location>
        <begin position="467"/>
        <end position="481"/>
    </location>
</feature>
<feature type="compositionally biased region" description="Basic and acidic residues" evidence="1">
    <location>
        <begin position="320"/>
        <end position="329"/>
    </location>
</feature>
<dbReference type="Pfam" id="PF10536">
    <property type="entry name" value="PMD"/>
    <property type="match status" value="1"/>
</dbReference>
<dbReference type="InterPro" id="IPR044824">
    <property type="entry name" value="MAIN-like"/>
</dbReference>
<keyword evidence="4" id="KW-1185">Reference proteome</keyword>
<feature type="region of interest" description="Disordered" evidence="1">
    <location>
        <begin position="461"/>
        <end position="503"/>
    </location>
</feature>
<feature type="compositionally biased region" description="Low complexity" evidence="1">
    <location>
        <begin position="343"/>
        <end position="355"/>
    </location>
</feature>
<dbReference type="PANTHER" id="PTHR46033:SF8">
    <property type="entry name" value="PROTEIN MAINTENANCE OF MERISTEMS-LIKE"/>
    <property type="match status" value="1"/>
</dbReference>